<comment type="similarity">
    <text evidence="3 17">Belongs to the FAH family.</text>
</comment>
<feature type="domain" description="Fumarylacetoacetase-like C-terminal" evidence="18">
    <location>
        <begin position="136"/>
        <end position="359"/>
    </location>
</feature>
<dbReference type="Pfam" id="PF09298">
    <property type="entry name" value="FAA_hydrolase_N"/>
    <property type="match status" value="1"/>
</dbReference>
<dbReference type="Proteomes" id="UP000585474">
    <property type="component" value="Unassembled WGS sequence"/>
</dbReference>
<evidence type="ECO:0000256" key="6">
    <source>
        <dbReference type="ARBA" id="ARBA00022723"/>
    </source>
</evidence>
<dbReference type="GO" id="GO:0046872">
    <property type="term" value="F:metal ion binding"/>
    <property type="evidence" value="ECO:0007669"/>
    <property type="project" value="UniProtKB-UniRule"/>
</dbReference>
<reference evidence="20 21" key="1">
    <citation type="submission" date="2019-07" db="EMBL/GenBank/DDBJ databases">
        <title>De Novo Assembly of kiwifruit Actinidia rufa.</title>
        <authorList>
            <person name="Sugita-Konishi S."/>
            <person name="Sato K."/>
            <person name="Mori E."/>
            <person name="Abe Y."/>
            <person name="Kisaki G."/>
            <person name="Hamano K."/>
            <person name="Suezawa K."/>
            <person name="Otani M."/>
            <person name="Fukuda T."/>
            <person name="Manabe T."/>
            <person name="Gomi K."/>
            <person name="Tabuchi M."/>
            <person name="Akimitsu K."/>
            <person name="Kataoka I."/>
        </authorList>
    </citation>
    <scope>NUCLEOTIDE SEQUENCE [LARGE SCALE GENOMIC DNA]</scope>
    <source>
        <strain evidence="21">cv. Fuchu</strain>
    </source>
</reference>
<proteinExistence type="inferred from homology"/>
<keyword evidence="21" id="KW-1185">Reference proteome</keyword>
<evidence type="ECO:0000256" key="3">
    <source>
        <dbReference type="ARBA" id="ARBA00010211"/>
    </source>
</evidence>
<dbReference type="Gene3D" id="3.90.850.10">
    <property type="entry name" value="Fumarylacetoacetase-like, C-terminal domain"/>
    <property type="match status" value="1"/>
</dbReference>
<comment type="cofactor">
    <cofactor evidence="17">
        <name>Mg(2+)</name>
        <dbReference type="ChEBI" id="CHEBI:18420"/>
    </cofactor>
    <cofactor evidence="17">
        <name>Ca(2+)</name>
        <dbReference type="ChEBI" id="CHEBI:29108"/>
    </cofactor>
</comment>
<feature type="binding site" evidence="15">
    <location>
        <position position="248"/>
    </location>
    <ligand>
        <name>substrate</name>
    </ligand>
</feature>
<evidence type="ECO:0000313" key="20">
    <source>
        <dbReference type="EMBL" id="GFY91606.1"/>
    </source>
</evidence>
<dbReference type="SUPFAM" id="SSF63433">
    <property type="entry name" value="Fumarylacetoacetate hydrolase, FAH, N-terminal domain"/>
    <property type="match status" value="1"/>
</dbReference>
<dbReference type="FunFam" id="2.30.30.230:FF:000002">
    <property type="entry name" value="Fumarylacetoacetase"/>
    <property type="match status" value="1"/>
</dbReference>
<dbReference type="NCBIfam" id="TIGR01266">
    <property type="entry name" value="fum_ac_acetase"/>
    <property type="match status" value="1"/>
</dbReference>
<feature type="binding site" evidence="16">
    <location>
        <position position="261"/>
    </location>
    <ligand>
        <name>Mg(2+)</name>
        <dbReference type="ChEBI" id="CHEBI:18420"/>
    </ligand>
</feature>
<evidence type="ECO:0000313" key="21">
    <source>
        <dbReference type="Proteomes" id="UP000585474"/>
    </source>
</evidence>
<keyword evidence="9 16" id="KW-0460">Magnesium</keyword>
<dbReference type="InterPro" id="IPR011234">
    <property type="entry name" value="Fumarylacetoacetase-like_C"/>
</dbReference>
<dbReference type="GO" id="GO:1902000">
    <property type="term" value="P:homogentisate catabolic process"/>
    <property type="evidence" value="ECO:0007669"/>
    <property type="project" value="TreeGrafter"/>
</dbReference>
<evidence type="ECO:0000256" key="4">
    <source>
        <dbReference type="ARBA" id="ARBA00012094"/>
    </source>
</evidence>
<keyword evidence="7 17" id="KW-0378">Hydrolase</keyword>
<organism evidence="20 21">
    <name type="scientific">Actinidia rufa</name>
    <dbReference type="NCBI Taxonomy" id="165716"/>
    <lineage>
        <taxon>Eukaryota</taxon>
        <taxon>Viridiplantae</taxon>
        <taxon>Streptophyta</taxon>
        <taxon>Embryophyta</taxon>
        <taxon>Tracheophyta</taxon>
        <taxon>Spermatophyta</taxon>
        <taxon>Magnoliopsida</taxon>
        <taxon>eudicotyledons</taxon>
        <taxon>Gunneridae</taxon>
        <taxon>Pentapetalae</taxon>
        <taxon>asterids</taxon>
        <taxon>Ericales</taxon>
        <taxon>Actinidiaceae</taxon>
        <taxon>Actinidia</taxon>
    </lineage>
</organism>
<evidence type="ECO:0000256" key="15">
    <source>
        <dbReference type="PIRSR" id="PIRSR605959-2"/>
    </source>
</evidence>
<comment type="function">
    <text evidence="13">Converts fumarylacetoacetate to acetoacetate and fumarate. Involved in tyrosine catabolic pathway. Catalyzes the final step in the tyrosine degradation pathway.</text>
</comment>
<dbReference type="GO" id="GO:0004334">
    <property type="term" value="F:fumarylacetoacetase activity"/>
    <property type="evidence" value="ECO:0007669"/>
    <property type="project" value="UniProtKB-UniRule"/>
</dbReference>
<dbReference type="SUPFAM" id="SSF56529">
    <property type="entry name" value="FAH"/>
    <property type="match status" value="1"/>
</dbReference>
<evidence type="ECO:0000259" key="18">
    <source>
        <dbReference type="Pfam" id="PF01557"/>
    </source>
</evidence>
<evidence type="ECO:0000256" key="12">
    <source>
        <dbReference type="ARBA" id="ARBA00031740"/>
    </source>
</evidence>
<keyword evidence="6 16" id="KW-0479">Metal-binding</keyword>
<feature type="binding site" evidence="15">
    <location>
        <position position="132"/>
    </location>
    <ligand>
        <name>substrate</name>
    </ligand>
</feature>
<name>A0A7J0EZI5_9ERIC</name>
<dbReference type="PANTHER" id="PTHR43069:SF2">
    <property type="entry name" value="FUMARYLACETOACETASE"/>
    <property type="match status" value="1"/>
</dbReference>
<dbReference type="InterPro" id="IPR036663">
    <property type="entry name" value="Fumarylacetoacetase_C_sf"/>
</dbReference>
<dbReference type="UniPathway" id="UPA00139">
    <property type="reaction ID" value="UER00341"/>
</dbReference>
<protein>
    <recommendedName>
        <fullName evidence="5 17">Fumarylacetoacetase</fullName>
        <ecNumber evidence="4 17">3.7.1.2</ecNumber>
    </recommendedName>
    <alternativeName>
        <fullName evidence="12 17">Fumarylacetoacetate hydrolase</fullName>
    </alternativeName>
</protein>
<evidence type="ECO:0000259" key="19">
    <source>
        <dbReference type="Pfam" id="PF09298"/>
    </source>
</evidence>
<dbReference type="InterPro" id="IPR005959">
    <property type="entry name" value="Fumarylacetoacetase"/>
</dbReference>
<feature type="binding site" evidence="15">
    <location>
        <position position="244"/>
    </location>
    <ligand>
        <name>substrate</name>
    </ligand>
</feature>
<dbReference type="GO" id="GO:0006559">
    <property type="term" value="P:L-phenylalanine catabolic process"/>
    <property type="evidence" value="ECO:0007669"/>
    <property type="project" value="UniProtKB-UniRule"/>
</dbReference>
<comment type="caution">
    <text evidence="20">The sequence shown here is derived from an EMBL/GenBank/DDBJ whole genome shotgun (WGS) entry which is preliminary data.</text>
</comment>
<feature type="binding site" evidence="16">
    <location>
        <position position="130"/>
    </location>
    <ligand>
        <name>Ca(2+)</name>
        <dbReference type="ChEBI" id="CHEBI:29108"/>
    </ligand>
</feature>
<feature type="active site" description="Proton acceptor" evidence="14">
    <location>
        <position position="137"/>
    </location>
</feature>
<dbReference type="Gene3D" id="2.30.30.230">
    <property type="entry name" value="Fumarylacetoacetase, N-terminal domain"/>
    <property type="match status" value="1"/>
</dbReference>
<evidence type="ECO:0000256" key="7">
    <source>
        <dbReference type="ARBA" id="ARBA00022801"/>
    </source>
</evidence>
<sequence>MGLQSFVEVHPDSHFPIQNLPYGVFRPEPGSEPRPGVAIGDYVLDLSAIASAGLFDGPILRRSDCFHQTNLNKLLGMGRPAWTEARATIQKILSSTEPTLRDNASLRQKALVPMDKAEMLLPMAIGDYTDFFTSMHHTKNCGIIFRGPDTPIPPNWFHLPIAYHGRASSVVVSGTDIVRPRGQGHPTDNSPPYFGPSLKLDFELEMAVIVGPGNELGKSIDVNEAADHIFGLVLMNDWSARDIQAWEYIPLGPFLGKSFGTTISPWIVTLDALEPFACDAPKQNPRPLPYLAEKVSKIYDISLEVRIKPAGEEQAHVVTRSNLKHLYWTLTQQLAHHTINGCNLRPGDLLGTGTISGPEPESYGCLLELTWNGQNLLSLGGTTRKFLGRWR</sequence>
<feature type="binding site" evidence="16">
    <location>
        <position position="203"/>
    </location>
    <ligand>
        <name>Ca(2+)</name>
        <dbReference type="ChEBI" id="CHEBI:29108"/>
    </ligand>
</feature>
<dbReference type="OrthoDB" id="9971669at2759"/>
<evidence type="ECO:0000256" key="13">
    <source>
        <dbReference type="ARBA" id="ARBA00057625"/>
    </source>
</evidence>
<keyword evidence="8 16" id="KW-0106">Calcium</keyword>
<evidence type="ECO:0000256" key="5">
    <source>
        <dbReference type="ARBA" id="ARBA00014741"/>
    </source>
</evidence>
<dbReference type="EMBL" id="BJWL01000008">
    <property type="protein sequence ID" value="GFY91606.1"/>
    <property type="molecule type" value="Genomic_DNA"/>
</dbReference>
<evidence type="ECO:0000256" key="10">
    <source>
        <dbReference type="ARBA" id="ARBA00022878"/>
    </source>
</evidence>
<evidence type="ECO:0000256" key="9">
    <source>
        <dbReference type="ARBA" id="ARBA00022842"/>
    </source>
</evidence>
<comment type="catalytic activity">
    <reaction evidence="1 17">
        <text>4-fumarylacetoacetate + H2O = acetoacetate + fumarate + H(+)</text>
        <dbReference type="Rhea" id="RHEA:10244"/>
        <dbReference type="ChEBI" id="CHEBI:13705"/>
        <dbReference type="ChEBI" id="CHEBI:15377"/>
        <dbReference type="ChEBI" id="CHEBI:15378"/>
        <dbReference type="ChEBI" id="CHEBI:18034"/>
        <dbReference type="ChEBI" id="CHEBI:29806"/>
        <dbReference type="EC" id="3.7.1.2"/>
    </reaction>
</comment>
<dbReference type="InterPro" id="IPR015377">
    <property type="entry name" value="Fumarylacetoacetase_N"/>
</dbReference>
<evidence type="ECO:0000256" key="17">
    <source>
        <dbReference type="RuleBase" id="RU366008"/>
    </source>
</evidence>
<feature type="binding site" evidence="16">
    <location>
        <position position="257"/>
    </location>
    <ligand>
        <name>Mg(2+)</name>
        <dbReference type="ChEBI" id="CHEBI:18420"/>
    </ligand>
</feature>
<evidence type="ECO:0000256" key="1">
    <source>
        <dbReference type="ARBA" id="ARBA00000353"/>
    </source>
</evidence>
<dbReference type="GO" id="GO:0006572">
    <property type="term" value="P:L-tyrosine catabolic process"/>
    <property type="evidence" value="ECO:0007669"/>
    <property type="project" value="UniProtKB-UniRule"/>
</dbReference>
<feature type="binding site" evidence="16">
    <location>
        <position position="205"/>
    </location>
    <ligand>
        <name>Ca(2+)</name>
        <dbReference type="ChEBI" id="CHEBI:29108"/>
    </ligand>
</feature>
<evidence type="ECO:0000256" key="11">
    <source>
        <dbReference type="ARBA" id="ARBA00023232"/>
    </source>
</evidence>
<evidence type="ECO:0000256" key="8">
    <source>
        <dbReference type="ARBA" id="ARBA00022837"/>
    </source>
</evidence>
<dbReference type="EC" id="3.7.1.2" evidence="4 17"/>
<dbReference type="FunFam" id="3.90.850.10:FF:000004">
    <property type="entry name" value="Fumarylacetoacetase"/>
    <property type="match status" value="1"/>
</dbReference>
<feature type="binding site" evidence="16">
    <location>
        <position position="237"/>
    </location>
    <ligand>
        <name>Ca(2+)</name>
        <dbReference type="ChEBI" id="CHEBI:29108"/>
    </ligand>
</feature>
<dbReference type="Pfam" id="PF01557">
    <property type="entry name" value="FAA_hydrolase"/>
    <property type="match status" value="1"/>
</dbReference>
<feature type="binding site" evidence="16">
    <location>
        <position position="237"/>
    </location>
    <ligand>
        <name>Mg(2+)</name>
        <dbReference type="ChEBI" id="CHEBI:18420"/>
    </ligand>
</feature>
<dbReference type="AlphaFoldDB" id="A0A7J0EZI5"/>
<evidence type="ECO:0000256" key="2">
    <source>
        <dbReference type="ARBA" id="ARBA00004782"/>
    </source>
</evidence>
<accession>A0A7J0EZI5</accession>
<dbReference type="PANTHER" id="PTHR43069">
    <property type="entry name" value="FUMARYLACETOACETASE"/>
    <property type="match status" value="1"/>
</dbReference>
<gene>
    <name evidence="20" type="ORF">Acr_08g0000020</name>
</gene>
<keyword evidence="11 17" id="KW-0585">Phenylalanine catabolism</keyword>
<feature type="binding site" evidence="15">
    <location>
        <position position="146"/>
    </location>
    <ligand>
        <name>substrate</name>
    </ligand>
</feature>
<dbReference type="InterPro" id="IPR036462">
    <property type="entry name" value="Fumarylacetoacetase_N_sf"/>
</dbReference>
<feature type="binding site" evidence="15">
    <location>
        <position position="354"/>
    </location>
    <ligand>
        <name>substrate</name>
    </ligand>
</feature>
<feature type="domain" description="Fumarylacetoacetase N-terminal" evidence="19">
    <location>
        <begin position="18"/>
        <end position="122"/>
    </location>
</feature>
<comment type="pathway">
    <text evidence="2 17">Amino-acid degradation; L-phenylalanine degradation; acetoacetate and fumarate from L-phenylalanine: step 6/6.</text>
</comment>
<evidence type="ECO:0000256" key="16">
    <source>
        <dbReference type="PIRSR" id="PIRSR605959-3"/>
    </source>
</evidence>
<evidence type="ECO:0000256" key="14">
    <source>
        <dbReference type="PIRSR" id="PIRSR605959-1"/>
    </source>
</evidence>
<keyword evidence="10 17" id="KW-0828">Tyrosine catabolism</keyword>